<proteinExistence type="predicted"/>
<comment type="caution">
    <text evidence="1">The sequence shown here is derived from an EMBL/GenBank/DDBJ whole genome shotgun (WGS) entry which is preliminary data.</text>
</comment>
<reference evidence="1" key="1">
    <citation type="submission" date="2020-08" db="EMBL/GenBank/DDBJ databases">
        <title>Multicomponent nature underlies the extraordinary mechanical properties of spider dragline silk.</title>
        <authorList>
            <person name="Kono N."/>
            <person name="Nakamura H."/>
            <person name="Mori M."/>
            <person name="Yoshida Y."/>
            <person name="Ohtoshi R."/>
            <person name="Malay A.D."/>
            <person name="Moran D.A.P."/>
            <person name="Tomita M."/>
            <person name="Numata K."/>
            <person name="Arakawa K."/>
        </authorList>
    </citation>
    <scope>NUCLEOTIDE SEQUENCE</scope>
</reference>
<protein>
    <submittedName>
        <fullName evidence="1">General transcription factor II-I repeat domain-containing protein 2</fullName>
    </submittedName>
</protein>
<gene>
    <name evidence="1" type="primary">Gtf2ird2</name>
    <name evidence="1" type="ORF">TNCV_1998161</name>
</gene>
<dbReference type="EMBL" id="BMAU01021195">
    <property type="protein sequence ID" value="GFX97084.1"/>
    <property type="molecule type" value="Genomic_DNA"/>
</dbReference>
<dbReference type="AlphaFoldDB" id="A0A8X6RQV1"/>
<keyword evidence="2" id="KW-1185">Reference proteome</keyword>
<evidence type="ECO:0000313" key="2">
    <source>
        <dbReference type="Proteomes" id="UP000887159"/>
    </source>
</evidence>
<dbReference type="PANTHER" id="PTHR45913">
    <property type="entry name" value="EPM2A-INTERACTING PROTEIN 1"/>
    <property type="match status" value="1"/>
</dbReference>
<organism evidence="1 2">
    <name type="scientific">Trichonephila clavipes</name>
    <name type="common">Golden silk orbweaver</name>
    <name type="synonym">Nephila clavipes</name>
    <dbReference type="NCBI Taxonomy" id="2585209"/>
    <lineage>
        <taxon>Eukaryota</taxon>
        <taxon>Metazoa</taxon>
        <taxon>Ecdysozoa</taxon>
        <taxon>Arthropoda</taxon>
        <taxon>Chelicerata</taxon>
        <taxon>Arachnida</taxon>
        <taxon>Araneae</taxon>
        <taxon>Araneomorphae</taxon>
        <taxon>Entelegynae</taxon>
        <taxon>Araneoidea</taxon>
        <taxon>Nephilidae</taxon>
        <taxon>Trichonephila</taxon>
    </lineage>
</organism>
<evidence type="ECO:0000313" key="1">
    <source>
        <dbReference type="EMBL" id="GFX97084.1"/>
    </source>
</evidence>
<dbReference type="Proteomes" id="UP000887159">
    <property type="component" value="Unassembled WGS sequence"/>
</dbReference>
<name>A0A8X6RQV1_TRICX</name>
<accession>A0A8X6RQV1</accession>
<dbReference type="PANTHER" id="PTHR45913:SF10">
    <property type="entry name" value="DUF4371 DOMAIN-CONTAINING PROTEIN"/>
    <property type="match status" value="1"/>
</dbReference>
<sequence length="173" mass="19555">MFQVEELEMNYLLKAGEERKKAVDELQKQKQQSSSMLSNWTQSTSIVYLTSFAVSQEIAKKAIHSQMASMSDCFIRASEELFRDFKNKPEILKKIKDLPLSAKTVQDRIAKMSSNVAYLQVEDIHLSSALSLAVGESYDAKDTVQVALFVWYMSSQGTKKKRTSRIATVLGTK</sequence>